<accession>A0A8D9B3L9</accession>
<reference evidence="1" key="1">
    <citation type="submission" date="2021-05" db="EMBL/GenBank/DDBJ databases">
        <authorList>
            <person name="Alioto T."/>
            <person name="Alioto T."/>
            <person name="Gomez Garrido J."/>
        </authorList>
    </citation>
    <scope>NUCLEOTIDE SEQUENCE</scope>
</reference>
<organism evidence="1">
    <name type="scientific">Cacopsylla melanoneura</name>
    <dbReference type="NCBI Taxonomy" id="428564"/>
    <lineage>
        <taxon>Eukaryota</taxon>
        <taxon>Metazoa</taxon>
        <taxon>Ecdysozoa</taxon>
        <taxon>Arthropoda</taxon>
        <taxon>Hexapoda</taxon>
        <taxon>Insecta</taxon>
        <taxon>Pterygota</taxon>
        <taxon>Neoptera</taxon>
        <taxon>Paraneoptera</taxon>
        <taxon>Hemiptera</taxon>
        <taxon>Sternorrhyncha</taxon>
        <taxon>Psylloidea</taxon>
        <taxon>Psyllidae</taxon>
        <taxon>Psyllinae</taxon>
        <taxon>Cacopsylla</taxon>
    </lineage>
</organism>
<protein>
    <submittedName>
        <fullName evidence="1">Uncharacterized protein</fullName>
    </submittedName>
</protein>
<sequence length="152" mass="17798">MKRLSDSYHHTFCLIKFNNFEVRQQAFFRLAKTILLKTQNPGNNTLGASERREALKECSAAVVNGDMSGNNRRLQFWNRLGRYYLRTFRPRRGIIQQERRSMPPHVVLDKMTRKTPSASNVSRILGGRHMRPLSWQGNVQDFHNSVGNEYFQ</sequence>
<dbReference type="AlphaFoldDB" id="A0A8D9B3L9"/>
<dbReference type="EMBL" id="HBUF01607680">
    <property type="protein sequence ID" value="CAG6777946.1"/>
    <property type="molecule type" value="Transcribed_RNA"/>
</dbReference>
<name>A0A8D9B3L9_9HEMI</name>
<proteinExistence type="predicted"/>
<dbReference type="EMBL" id="HBUF01607684">
    <property type="protein sequence ID" value="CAG6777964.1"/>
    <property type="molecule type" value="Transcribed_RNA"/>
</dbReference>
<dbReference type="EMBL" id="HBUF01607682">
    <property type="protein sequence ID" value="CAG6777955.1"/>
    <property type="molecule type" value="Transcribed_RNA"/>
</dbReference>
<evidence type="ECO:0000313" key="1">
    <source>
        <dbReference type="EMBL" id="CAG6777964.1"/>
    </source>
</evidence>